<dbReference type="PANTHER" id="PTHR21240">
    <property type="entry name" value="2-AMINO-3-CARBOXYLMUCONATE-6-SEMIALDEHYDE DECARBOXYLASE"/>
    <property type="match status" value="1"/>
</dbReference>
<evidence type="ECO:0000259" key="3">
    <source>
        <dbReference type="Pfam" id="PF04909"/>
    </source>
</evidence>
<dbReference type="KEGG" id="cmb:CSW64_13295"/>
<evidence type="ECO:0000313" key="4">
    <source>
        <dbReference type="EMBL" id="ATQ43321.1"/>
    </source>
</evidence>
<proteinExistence type="predicted"/>
<dbReference type="InterPro" id="IPR032465">
    <property type="entry name" value="ACMSD"/>
</dbReference>
<evidence type="ECO:0000313" key="5">
    <source>
        <dbReference type="Proteomes" id="UP000228945"/>
    </source>
</evidence>
<dbReference type="SUPFAM" id="SSF51556">
    <property type="entry name" value="Metallo-dependent hydrolases"/>
    <property type="match status" value="1"/>
</dbReference>
<dbReference type="Proteomes" id="UP000228945">
    <property type="component" value="Chromosome"/>
</dbReference>
<reference evidence="4 5" key="1">
    <citation type="submission" date="2017-10" db="EMBL/GenBank/DDBJ databases">
        <title>Genome sequence of Caulobacter mirabilis FWC38.</title>
        <authorList>
            <person name="Fiebig A."/>
            <person name="Crosson S."/>
        </authorList>
    </citation>
    <scope>NUCLEOTIDE SEQUENCE [LARGE SCALE GENOMIC DNA]</scope>
    <source>
        <strain evidence="4 5">FWC 38</strain>
    </source>
</reference>
<dbReference type="GO" id="GO:0016787">
    <property type="term" value="F:hydrolase activity"/>
    <property type="evidence" value="ECO:0007669"/>
    <property type="project" value="UniProtKB-KW"/>
</dbReference>
<name>A0A2D2AZB2_9CAUL</name>
<keyword evidence="4" id="KW-0378">Hydrolase</keyword>
<accession>A0A2D2AZB2</accession>
<dbReference type="PANTHER" id="PTHR21240:SF28">
    <property type="entry name" value="ISO-OROTATE DECARBOXYLASE (EUROFUNG)"/>
    <property type="match status" value="1"/>
</dbReference>
<feature type="domain" description="Amidohydrolase-related" evidence="3">
    <location>
        <begin position="54"/>
        <end position="342"/>
    </location>
</feature>
<keyword evidence="1" id="KW-0456">Lyase</keyword>
<feature type="chain" id="PRO_5013655896" evidence="2">
    <location>
        <begin position="44"/>
        <end position="353"/>
    </location>
</feature>
<dbReference type="InterPro" id="IPR032466">
    <property type="entry name" value="Metal_Hydrolase"/>
</dbReference>
<dbReference type="Gene3D" id="3.20.20.140">
    <property type="entry name" value="Metal-dependent hydrolases"/>
    <property type="match status" value="1"/>
</dbReference>
<dbReference type="OrthoDB" id="5958883at2"/>
<keyword evidence="5" id="KW-1185">Reference proteome</keyword>
<evidence type="ECO:0000256" key="2">
    <source>
        <dbReference type="SAM" id="SignalP"/>
    </source>
</evidence>
<dbReference type="AlphaFoldDB" id="A0A2D2AZB2"/>
<protein>
    <submittedName>
        <fullName evidence="4">Amidohydrolase</fullName>
    </submittedName>
</protein>
<dbReference type="Pfam" id="PF04909">
    <property type="entry name" value="Amidohydro_2"/>
    <property type="match status" value="1"/>
</dbReference>
<evidence type="ECO:0000256" key="1">
    <source>
        <dbReference type="ARBA" id="ARBA00023239"/>
    </source>
</evidence>
<dbReference type="GO" id="GO:0016831">
    <property type="term" value="F:carboxy-lyase activity"/>
    <property type="evidence" value="ECO:0007669"/>
    <property type="project" value="InterPro"/>
</dbReference>
<feature type="signal peptide" evidence="2">
    <location>
        <begin position="1"/>
        <end position="43"/>
    </location>
</feature>
<dbReference type="InterPro" id="IPR006680">
    <property type="entry name" value="Amidohydro-rel"/>
</dbReference>
<dbReference type="EMBL" id="CP024201">
    <property type="protein sequence ID" value="ATQ43321.1"/>
    <property type="molecule type" value="Genomic_DNA"/>
</dbReference>
<organism evidence="4 5">
    <name type="scientific">Caulobacter mirabilis</name>
    <dbReference type="NCBI Taxonomy" id="69666"/>
    <lineage>
        <taxon>Bacteria</taxon>
        <taxon>Pseudomonadati</taxon>
        <taxon>Pseudomonadota</taxon>
        <taxon>Alphaproteobacteria</taxon>
        <taxon>Caulobacterales</taxon>
        <taxon>Caulobacteraceae</taxon>
        <taxon>Caulobacter</taxon>
    </lineage>
</organism>
<sequence length="353" mass="37966">MTLGARRRPSAVAPPFFFLLERSINALRVALVASAFAALPAFAAEPAASAVRVDHHMHVHSPAILGFLEGYCASPGRTSPCPPAFTKPLTTDDLLRDMDAAGVQKGWLMSTAYLAQSPMMVPAAPNAVDILRSANDFTVAQARAHPDRLAAFIGVNPLTDAASPEIARWKGDPAVTGIKLHLTNSGLDLRAPDQTARLAAVFRAAAANGWVIMVHMRTRAEDYGARDAEIFLRDVLPAAGDAPVLIAHAGGWGGTDVHTLGALGAFADAIEREPAMRDRLWFDLAQVFNDKTATSDLQALAGLIRRIGPDRFVTGSDWPFAEDLKGYYARTYPRLPLTTEEWRAVSAAEPARR</sequence>
<dbReference type="GO" id="GO:0005737">
    <property type="term" value="C:cytoplasm"/>
    <property type="evidence" value="ECO:0007669"/>
    <property type="project" value="TreeGrafter"/>
</dbReference>
<gene>
    <name evidence="4" type="ORF">CSW64_13295</name>
</gene>
<keyword evidence="2" id="KW-0732">Signal</keyword>
<dbReference type="GO" id="GO:0019748">
    <property type="term" value="P:secondary metabolic process"/>
    <property type="evidence" value="ECO:0007669"/>
    <property type="project" value="TreeGrafter"/>
</dbReference>